<reference evidence="1" key="1">
    <citation type="submission" date="2022-06" db="EMBL/GenBank/DDBJ databases">
        <title>The First Complete Genome of the Simian Malaria Parasite Plasmodium brasilianum.</title>
        <authorList>
            <person name="Bajic M."/>
            <person name="Ravishankar S."/>
        </authorList>
    </citation>
    <scope>NUCLEOTIDE SEQUENCE</scope>
    <source>
        <strain evidence="1">Bolivian I</strain>
    </source>
</reference>
<evidence type="ECO:0000313" key="2">
    <source>
        <dbReference type="Proteomes" id="UP001056978"/>
    </source>
</evidence>
<evidence type="ECO:0000313" key="1">
    <source>
        <dbReference type="EMBL" id="KAI4834945.1"/>
    </source>
</evidence>
<name>A0ACB9Y3T4_PLABR</name>
<protein>
    <submittedName>
        <fullName evidence="1">DNA gyrase subunit A</fullName>
    </submittedName>
</protein>
<dbReference type="EMBL" id="CM043782">
    <property type="protein sequence ID" value="KAI4834945.1"/>
    <property type="molecule type" value="Genomic_DNA"/>
</dbReference>
<dbReference type="Proteomes" id="UP001056978">
    <property type="component" value="Chromosome 14"/>
</dbReference>
<comment type="caution">
    <text evidence="1">The sequence shown here is derived from an EMBL/GenBank/DDBJ whole genome shotgun (WGS) entry which is preliminary data.</text>
</comment>
<keyword evidence="2" id="KW-1185">Reference proteome</keyword>
<gene>
    <name evidence="1" type="ORF">MKS88_005626</name>
</gene>
<sequence length="1271" mass="147304">MYMNLNVVINPSFFFIKSEKIHLSCNNTPKKNKTFFIKNVHGYLRKTYLKNISLRKLKNNKLFTRIFEKKKFINKKLISILRAKREDETYGAQDGGKNLRGVAADMINEAIEKVVSGQEGGGMSRKEKKRSNVNRARENKEGRGKEEKEEEEDEKDEEDEEDEVDELDELDESDEVGEVGEVGEVDKEGRTEQVDALIKESLKCIKGEYYDVEICELLSKSFLSYANFLILNRCLCDYRDGLKTVQRRIIWSMHEINKGVVKRSYKKCARIVGEVIGKYHPHGDKSVYDALVRLAQKHHNNNLLIKGYGNFGSVEYNAAAMRYTEAKISNFCYDILLNEINNENIEYMRNFDGNEKEPKVLCSKIPLLLINGCSGIAVSILSNIPCHNLIDVINCSINFLLNPDITNDDLFNIIKGPDFSTGGIVISKKNVLKNMYSTGKGNIEIRSNVFYEYTQNDKTYTNHINDLISLDSSEQDKGSKKLIIKNLPPNVKPNELIENIINLLNEKKYEHDNILLKIRDESEKEDMRIVLELRKSCQIEQIYNFLSFLFKYTHMQINYHCNFVCIGYENSYTQFSLKSFFQLWSENRIKFVKKNYQIKNKNLQKELDIIDLYLIIQKKILQIISFFQKKQNIEEIKIFLKNNFKLNDEQIKYILSMKIQKLINIKNIDFVSQKNKIIAQMKVNQNIINNVHEIKKVIIDELTYIKNKYGINKLHTNDVPVNIKYKYTYINHDKNANNWNIGSGIKQKDTHEKITFSVDPNDSNNGADNDTINEMKNQLIKDEKPNMEIVGRKRKRLIGERGNNNECEESTDEQKKNRIDDLSKYVNNSTLTISNDGEHLAKSSLNIQYRNTYIDSLDRNDKDLYNNDEVLILITYGGYIKKIKINEKLKNHLNNIIKLSNAKYILKENEENLNEKKRKAKNKGDQDGSKVDTTNMEGDTDSSSDIKNSSNSYKIKKSILCRNKDKILLTDNLNKAFLLNVCDLHLSSYDSKGIAINQIIKCSKNITGMTKFDENKKYLIVCSENGKMKVINNDVYCNFDDNCIVGTKNGYIIQFPLSCFKISKKNSLGNKCIFLGKNDKVVDLLSYENNEKNIKNFKIIFLSRNGFGKMINLNELKIQKKKGKGYKIMKFKKAKIKSKINSNNVTITNCQEKQSEVKEKSDKQEKLEVISGLTKLDELPVDAKERSIPTVDENRKNFMHNADMDEFLGFKLYDITKKKENDLLIMITDHAVLIRKNMSLLKKKSRKHSSQIYAKLNKINKLVYFDILQLS</sequence>
<organism evidence="1 2">
    <name type="scientific">Plasmodium brasilianum</name>
    <dbReference type="NCBI Taxonomy" id="5824"/>
    <lineage>
        <taxon>Eukaryota</taxon>
        <taxon>Sar</taxon>
        <taxon>Alveolata</taxon>
        <taxon>Apicomplexa</taxon>
        <taxon>Aconoidasida</taxon>
        <taxon>Haemosporida</taxon>
        <taxon>Plasmodiidae</taxon>
        <taxon>Plasmodium</taxon>
        <taxon>Plasmodium (Plasmodium)</taxon>
    </lineage>
</organism>
<accession>A0ACB9Y3T4</accession>
<proteinExistence type="predicted"/>